<feature type="transmembrane region" description="Helical" evidence="2">
    <location>
        <begin position="234"/>
        <end position="258"/>
    </location>
</feature>
<keyword evidence="2" id="KW-1133">Transmembrane helix</keyword>
<dbReference type="InterPro" id="IPR039966">
    <property type="entry name" value="C553.12c"/>
</dbReference>
<feature type="compositionally biased region" description="Acidic residues" evidence="1">
    <location>
        <begin position="85"/>
        <end position="96"/>
    </location>
</feature>
<accession>A0AA38S159</accession>
<comment type="caution">
    <text evidence="3">The sequence shown here is derived from an EMBL/GenBank/DDBJ whole genome shotgun (WGS) entry which is preliminary data.</text>
</comment>
<protein>
    <submittedName>
        <fullName evidence="3">Uncharacterized protein</fullName>
    </submittedName>
</protein>
<sequence>MPPFFSFDQGTETHPRYNPANDASPLLGRFRAVPRWGGFGGGGGPAPTTNRGQLGLLSRAGGRGGWGGSVHVGYGAVLLATELDGDEDDDEEDGECAGDTQDGEGKSKLARWAHRWTKRMGDLWVTPKQGAVKRVVDKWWSRWFVLVVLPAALAVAWCAIPFPQYPLPDDGVDPGNPATSPGQRRKTPGHGEARVQVNFWFFLFVYYGFYNLTALIWITKVFNIYSLNWWPSSLGFPLTVGFIAVLSIAAPLPIYLIPETRFLTVHNTAWITWTFIIMAMPVAIAFCILMTNERHLSLRHSLSETQRIFTSSWWTGEPDTISRREGRRRQGVAANFDADDPDVLLRVADSPRPSLPVRLRRRWLPASFVRFIWFCLALFIGLMTYTIGEAYAEIYLRTLPHNNLETIVYVYGWISTVFLLDALTGWILGGNEGERVGSYPLSWIFKLYFMLTYQTYVRALYARLRSPSQFVVLQVLSSSTLIILTPVLLSAPLHRVLAALHLTSQSYPAWQKVGVRNVFIRFLAENASMLAFLGSVVVLHFGANRDVYPYFAFEDVSESDPNEYTFRLTFNASTVTWACEMAASFIVAGLIRWIYGVNVVTEGRLDLAVWPELLPTSVAVMLHVLQNMLFSIVRLQFR</sequence>
<feature type="transmembrane region" description="Helical" evidence="2">
    <location>
        <begin position="481"/>
        <end position="502"/>
    </location>
</feature>
<feature type="transmembrane region" description="Helical" evidence="2">
    <location>
        <begin position="408"/>
        <end position="429"/>
    </location>
</feature>
<proteinExistence type="predicted"/>
<feature type="transmembrane region" description="Helical" evidence="2">
    <location>
        <begin position="143"/>
        <end position="162"/>
    </location>
</feature>
<feature type="region of interest" description="Disordered" evidence="1">
    <location>
        <begin position="1"/>
        <end position="24"/>
    </location>
</feature>
<feature type="transmembrane region" description="Helical" evidence="2">
    <location>
        <begin position="523"/>
        <end position="543"/>
    </location>
</feature>
<gene>
    <name evidence="3" type="ORF">NKR23_g2728</name>
</gene>
<feature type="region of interest" description="Disordered" evidence="1">
    <location>
        <begin position="85"/>
        <end position="108"/>
    </location>
</feature>
<feature type="transmembrane region" description="Helical" evidence="2">
    <location>
        <begin position="199"/>
        <end position="222"/>
    </location>
</feature>
<keyword evidence="2" id="KW-0812">Transmembrane</keyword>
<dbReference type="PANTHER" id="PTHR40467">
    <property type="match status" value="1"/>
</dbReference>
<evidence type="ECO:0000313" key="4">
    <source>
        <dbReference type="Proteomes" id="UP001174694"/>
    </source>
</evidence>
<reference evidence="3" key="1">
    <citation type="submission" date="2022-07" db="EMBL/GenBank/DDBJ databases">
        <title>Fungi with potential for degradation of polypropylene.</title>
        <authorList>
            <person name="Gostincar C."/>
        </authorList>
    </citation>
    <scope>NUCLEOTIDE SEQUENCE</scope>
    <source>
        <strain evidence="3">EXF-13308</strain>
    </source>
</reference>
<dbReference type="AlphaFoldDB" id="A0AA38S159"/>
<evidence type="ECO:0000256" key="1">
    <source>
        <dbReference type="SAM" id="MobiDB-lite"/>
    </source>
</evidence>
<feature type="transmembrane region" description="Helical" evidence="2">
    <location>
        <begin position="368"/>
        <end position="388"/>
    </location>
</feature>
<name>A0AA38S159_9PEZI</name>
<dbReference type="EMBL" id="JANBVO010000005">
    <property type="protein sequence ID" value="KAJ9152033.1"/>
    <property type="molecule type" value="Genomic_DNA"/>
</dbReference>
<evidence type="ECO:0000256" key="2">
    <source>
        <dbReference type="SAM" id="Phobius"/>
    </source>
</evidence>
<feature type="transmembrane region" description="Helical" evidence="2">
    <location>
        <begin position="270"/>
        <end position="291"/>
    </location>
</feature>
<evidence type="ECO:0000313" key="3">
    <source>
        <dbReference type="EMBL" id="KAJ9152033.1"/>
    </source>
</evidence>
<keyword evidence="4" id="KW-1185">Reference proteome</keyword>
<dbReference type="Proteomes" id="UP001174694">
    <property type="component" value="Unassembled WGS sequence"/>
</dbReference>
<dbReference type="PANTHER" id="PTHR40467:SF1">
    <property type="match status" value="1"/>
</dbReference>
<feature type="transmembrane region" description="Helical" evidence="2">
    <location>
        <begin position="441"/>
        <end position="461"/>
    </location>
</feature>
<organism evidence="3 4">
    <name type="scientific">Pleurostoma richardsiae</name>
    <dbReference type="NCBI Taxonomy" id="41990"/>
    <lineage>
        <taxon>Eukaryota</taxon>
        <taxon>Fungi</taxon>
        <taxon>Dikarya</taxon>
        <taxon>Ascomycota</taxon>
        <taxon>Pezizomycotina</taxon>
        <taxon>Sordariomycetes</taxon>
        <taxon>Sordariomycetidae</taxon>
        <taxon>Calosphaeriales</taxon>
        <taxon>Pleurostomataceae</taxon>
        <taxon>Pleurostoma</taxon>
    </lineage>
</organism>
<keyword evidence="2" id="KW-0472">Membrane</keyword>